<sequence>MGRVKLKIKRLENISNRQVTFSKRRNGILKKAKELSVLCDIDIILLLFSPTGKPTLFTGQRSNIDEVIAKFARLSPQERAKRYIFYSFNALKKTFKKLDHDVNIQDFAGASSQSAEDLSNHAMMLRSQLDDLHKRLSYWSNPDKIDNIEHLKQMEDSLRESLERIRIHKDNFGQQKLMPIDCASQFQSGLHLPLMMANTHEDQTLSWIPDNENQNLILPEKQNYMPHRDRECSGVPTPNYGLFGASKQLEIEVSGKVDRSTQDGGLTELCSTSNLRPQFSDQFLFHPYNNLSFAQPKDLRSETSTNLQGFLDYCNLEMPRPVYSDNMCHGWNPELGPSPFSMIDTNSFSQPQPPDHLMTDNPS</sequence>
<organism evidence="9 10">
    <name type="scientific">Mikania micrantha</name>
    <name type="common">bitter vine</name>
    <dbReference type="NCBI Taxonomy" id="192012"/>
    <lineage>
        <taxon>Eukaryota</taxon>
        <taxon>Viridiplantae</taxon>
        <taxon>Streptophyta</taxon>
        <taxon>Embryophyta</taxon>
        <taxon>Tracheophyta</taxon>
        <taxon>Spermatophyta</taxon>
        <taxon>Magnoliopsida</taxon>
        <taxon>eudicotyledons</taxon>
        <taxon>Gunneridae</taxon>
        <taxon>Pentapetalae</taxon>
        <taxon>asterids</taxon>
        <taxon>campanulids</taxon>
        <taxon>Asterales</taxon>
        <taxon>Asteraceae</taxon>
        <taxon>Asteroideae</taxon>
        <taxon>Heliantheae alliance</taxon>
        <taxon>Eupatorieae</taxon>
        <taxon>Mikania</taxon>
    </lineage>
</organism>
<reference evidence="9 10" key="1">
    <citation type="submission" date="2019-05" db="EMBL/GenBank/DDBJ databases">
        <title>Mikania micrantha, genome provides insights into the molecular mechanism of rapid growth.</title>
        <authorList>
            <person name="Liu B."/>
        </authorList>
    </citation>
    <scope>NUCLEOTIDE SEQUENCE [LARGE SCALE GENOMIC DNA]</scope>
    <source>
        <strain evidence="9">NLD-2019</strain>
        <tissue evidence="9">Leaf</tissue>
    </source>
</reference>
<dbReference type="SUPFAM" id="SSF55455">
    <property type="entry name" value="SRF-like"/>
    <property type="match status" value="1"/>
</dbReference>
<dbReference type="CDD" id="cd00266">
    <property type="entry name" value="MADS_SRF_like"/>
    <property type="match status" value="1"/>
</dbReference>
<dbReference type="OrthoDB" id="1898716at2759"/>
<feature type="coiled-coil region" evidence="6">
    <location>
        <begin position="115"/>
        <end position="171"/>
    </location>
</feature>
<dbReference type="InterPro" id="IPR036879">
    <property type="entry name" value="TF_MADSbox_sf"/>
</dbReference>
<evidence type="ECO:0000256" key="5">
    <source>
        <dbReference type="ARBA" id="ARBA00023242"/>
    </source>
</evidence>
<dbReference type="GO" id="GO:0080092">
    <property type="term" value="P:regulation of pollen tube growth"/>
    <property type="evidence" value="ECO:0007669"/>
    <property type="project" value="UniProtKB-ARBA"/>
</dbReference>
<comment type="subcellular location">
    <subcellularLocation>
        <location evidence="1">Nucleus</location>
    </subcellularLocation>
</comment>
<keyword evidence="2" id="KW-0805">Transcription regulation</keyword>
<evidence type="ECO:0000256" key="7">
    <source>
        <dbReference type="SAM" id="MobiDB-lite"/>
    </source>
</evidence>
<evidence type="ECO:0000256" key="3">
    <source>
        <dbReference type="ARBA" id="ARBA00023125"/>
    </source>
</evidence>
<dbReference type="GO" id="GO:0000981">
    <property type="term" value="F:DNA-binding transcription factor activity, RNA polymerase II-specific"/>
    <property type="evidence" value="ECO:0007669"/>
    <property type="project" value="InterPro"/>
</dbReference>
<evidence type="ECO:0000256" key="2">
    <source>
        <dbReference type="ARBA" id="ARBA00023015"/>
    </source>
</evidence>
<accession>A0A5N6N4W3</accession>
<dbReference type="Proteomes" id="UP000326396">
    <property type="component" value="Linkage Group LG3"/>
</dbReference>
<proteinExistence type="predicted"/>
<feature type="domain" description="MADS-box" evidence="8">
    <location>
        <begin position="1"/>
        <end position="61"/>
    </location>
</feature>
<dbReference type="Gene3D" id="3.40.1810.10">
    <property type="entry name" value="Transcription factor, MADS-box"/>
    <property type="match status" value="1"/>
</dbReference>
<dbReference type="SMART" id="SM00432">
    <property type="entry name" value="MADS"/>
    <property type="match status" value="1"/>
</dbReference>
<evidence type="ECO:0000313" key="9">
    <source>
        <dbReference type="EMBL" id="KAD4385325.1"/>
    </source>
</evidence>
<protein>
    <recommendedName>
        <fullName evidence="8">MADS-box domain-containing protein</fullName>
    </recommendedName>
</protein>
<dbReference type="GO" id="GO:0010152">
    <property type="term" value="P:pollen maturation"/>
    <property type="evidence" value="ECO:0007669"/>
    <property type="project" value="UniProtKB-ARBA"/>
</dbReference>
<dbReference type="PANTHER" id="PTHR48019">
    <property type="entry name" value="SERUM RESPONSE FACTOR HOMOLOG"/>
    <property type="match status" value="1"/>
</dbReference>
<gene>
    <name evidence="9" type="ORF">E3N88_25493</name>
</gene>
<evidence type="ECO:0000256" key="4">
    <source>
        <dbReference type="ARBA" id="ARBA00023163"/>
    </source>
</evidence>
<dbReference type="GO" id="GO:0000987">
    <property type="term" value="F:cis-regulatory region sequence-specific DNA binding"/>
    <property type="evidence" value="ECO:0007669"/>
    <property type="project" value="InterPro"/>
</dbReference>
<evidence type="ECO:0000256" key="1">
    <source>
        <dbReference type="ARBA" id="ARBA00004123"/>
    </source>
</evidence>
<evidence type="ECO:0000256" key="6">
    <source>
        <dbReference type="SAM" id="Coils"/>
    </source>
</evidence>
<keyword evidence="4" id="KW-0804">Transcription</keyword>
<dbReference type="InterPro" id="IPR033897">
    <property type="entry name" value="SRF-like_MADS-box"/>
</dbReference>
<dbReference type="GO" id="GO:0046983">
    <property type="term" value="F:protein dimerization activity"/>
    <property type="evidence" value="ECO:0007669"/>
    <property type="project" value="InterPro"/>
</dbReference>
<dbReference type="EMBL" id="SZYD01000013">
    <property type="protein sequence ID" value="KAD4385325.1"/>
    <property type="molecule type" value="Genomic_DNA"/>
</dbReference>
<keyword evidence="3" id="KW-0238">DNA-binding</keyword>
<dbReference type="GO" id="GO:0045944">
    <property type="term" value="P:positive regulation of transcription by RNA polymerase II"/>
    <property type="evidence" value="ECO:0007669"/>
    <property type="project" value="InterPro"/>
</dbReference>
<dbReference type="GO" id="GO:0005634">
    <property type="term" value="C:nucleus"/>
    <property type="evidence" value="ECO:0007669"/>
    <property type="project" value="UniProtKB-SubCell"/>
</dbReference>
<name>A0A5N6N4W3_9ASTR</name>
<dbReference type="PRINTS" id="PR00404">
    <property type="entry name" value="MADSDOMAIN"/>
</dbReference>
<evidence type="ECO:0000259" key="8">
    <source>
        <dbReference type="PROSITE" id="PS50066"/>
    </source>
</evidence>
<keyword evidence="5" id="KW-0539">Nucleus</keyword>
<keyword evidence="10" id="KW-1185">Reference proteome</keyword>
<dbReference type="InterPro" id="IPR002100">
    <property type="entry name" value="TF_MADSbox"/>
</dbReference>
<comment type="caution">
    <text evidence="9">The sequence shown here is derived from an EMBL/GenBank/DDBJ whole genome shotgun (WGS) entry which is preliminary data.</text>
</comment>
<dbReference type="Pfam" id="PF00319">
    <property type="entry name" value="SRF-TF"/>
    <property type="match status" value="1"/>
</dbReference>
<dbReference type="InterPro" id="IPR050142">
    <property type="entry name" value="MADS-box/MEF2_TF"/>
</dbReference>
<dbReference type="AlphaFoldDB" id="A0A5N6N4W3"/>
<dbReference type="FunFam" id="3.40.1810.10:FF:000010">
    <property type="entry name" value="Agamous-like MADS-box protein AGL30"/>
    <property type="match status" value="1"/>
</dbReference>
<keyword evidence="6" id="KW-0175">Coiled coil</keyword>
<dbReference type="PROSITE" id="PS50066">
    <property type="entry name" value="MADS_BOX_2"/>
    <property type="match status" value="1"/>
</dbReference>
<evidence type="ECO:0000313" key="10">
    <source>
        <dbReference type="Proteomes" id="UP000326396"/>
    </source>
</evidence>
<feature type="region of interest" description="Disordered" evidence="7">
    <location>
        <begin position="341"/>
        <end position="363"/>
    </location>
</feature>